<reference evidence="2" key="1">
    <citation type="journal article" date="2019" name="Int. J. Syst. Evol. Microbiol.">
        <title>The Global Catalogue of Microorganisms (GCM) 10K type strain sequencing project: providing services to taxonomists for standard genome sequencing and annotation.</title>
        <authorList>
            <consortium name="The Broad Institute Genomics Platform"/>
            <consortium name="The Broad Institute Genome Sequencing Center for Infectious Disease"/>
            <person name="Wu L."/>
            <person name="Ma J."/>
        </authorList>
    </citation>
    <scope>NUCLEOTIDE SEQUENCE [LARGE SCALE GENOMIC DNA]</scope>
    <source>
        <strain evidence="2">NBRC 108728</strain>
    </source>
</reference>
<dbReference type="EMBL" id="AP027732">
    <property type="protein sequence ID" value="BDZ52079.1"/>
    <property type="molecule type" value="Genomic_DNA"/>
</dbReference>
<dbReference type="InterPro" id="IPR011257">
    <property type="entry name" value="DNA_glycosylase"/>
</dbReference>
<proteinExistence type="predicted"/>
<organism evidence="1 2">
    <name type="scientific">Frondihabitans sucicola</name>
    <dbReference type="NCBI Taxonomy" id="1268041"/>
    <lineage>
        <taxon>Bacteria</taxon>
        <taxon>Bacillati</taxon>
        <taxon>Actinomycetota</taxon>
        <taxon>Actinomycetes</taxon>
        <taxon>Micrococcales</taxon>
        <taxon>Microbacteriaceae</taxon>
        <taxon>Frondihabitans</taxon>
    </lineage>
</organism>
<evidence type="ECO:0000313" key="1">
    <source>
        <dbReference type="EMBL" id="BDZ52079.1"/>
    </source>
</evidence>
<dbReference type="SUPFAM" id="SSF48150">
    <property type="entry name" value="DNA-glycosylase"/>
    <property type="match status" value="1"/>
</dbReference>
<dbReference type="Proteomes" id="UP001321486">
    <property type="component" value="Chromosome"/>
</dbReference>
<keyword evidence="2" id="KW-1185">Reference proteome</keyword>
<accession>A0ABN6Y429</accession>
<sequence>MTVHTTTLDVRGPWSLETSKAFWEGFAPAALGEQPGSGELGTVFVAESDWQRVAVTVTQHDGTATLTLDGSGDLEAAATQVARVLSLDVDARGWPEVGRRDPVIADAQRRLPGLRPCGFHSPYEAAAWSVLSQRVRIRQAASMRNDLVARHGDDGAFPPPQRSGG</sequence>
<protein>
    <submittedName>
        <fullName evidence="1">Uncharacterized protein</fullName>
    </submittedName>
</protein>
<gene>
    <name evidence="1" type="ORF">GCM10025867_43200</name>
</gene>
<dbReference type="RefSeq" id="WP_286344715.1">
    <property type="nucleotide sequence ID" value="NZ_AP027732.1"/>
</dbReference>
<evidence type="ECO:0000313" key="2">
    <source>
        <dbReference type="Proteomes" id="UP001321486"/>
    </source>
</evidence>
<name>A0ABN6Y429_9MICO</name>